<dbReference type="AlphaFoldDB" id="A0A3A1YRZ9"/>
<evidence type="ECO:0000313" key="1">
    <source>
        <dbReference type="EMBL" id="RIY40291.1"/>
    </source>
</evidence>
<dbReference type="Pfam" id="PF11062">
    <property type="entry name" value="DUF2863"/>
    <property type="match status" value="1"/>
</dbReference>
<gene>
    <name evidence="1" type="ORF">CJP73_11685</name>
</gene>
<evidence type="ECO:0008006" key="3">
    <source>
        <dbReference type="Google" id="ProtNLM"/>
    </source>
</evidence>
<evidence type="ECO:0000313" key="2">
    <source>
        <dbReference type="Proteomes" id="UP000266206"/>
    </source>
</evidence>
<name>A0A3A1YRZ9_9BURK</name>
<dbReference type="InterPro" id="IPR021292">
    <property type="entry name" value="DUF2863"/>
</dbReference>
<reference evidence="1 2" key="1">
    <citation type="submission" date="2017-08" db="EMBL/GenBank/DDBJ databases">
        <title>Pusillimonas indicus sp. nov., a member of the family Alcaligenaceae isolated from surface seawater.</title>
        <authorList>
            <person name="Li J."/>
        </authorList>
    </citation>
    <scope>NUCLEOTIDE SEQUENCE [LARGE SCALE GENOMIC DNA]</scope>
    <source>
        <strain evidence="1 2">L52-1-41</strain>
    </source>
</reference>
<organism evidence="1 2">
    <name type="scientific">Neopusillimonas maritima</name>
    <dbReference type="NCBI Taxonomy" id="2026239"/>
    <lineage>
        <taxon>Bacteria</taxon>
        <taxon>Pseudomonadati</taxon>
        <taxon>Pseudomonadota</taxon>
        <taxon>Betaproteobacteria</taxon>
        <taxon>Burkholderiales</taxon>
        <taxon>Alcaligenaceae</taxon>
        <taxon>Neopusillimonas</taxon>
    </lineage>
</organism>
<accession>A0A3A1YRZ9</accession>
<dbReference type="EMBL" id="NQYH01000010">
    <property type="protein sequence ID" value="RIY40291.1"/>
    <property type="molecule type" value="Genomic_DNA"/>
</dbReference>
<protein>
    <recommendedName>
        <fullName evidence="3">DUF2863 domain-containing protein</fullName>
    </recommendedName>
</protein>
<dbReference type="Proteomes" id="UP000266206">
    <property type="component" value="Unassembled WGS sequence"/>
</dbReference>
<sequence>MPQSRLSVDVRRLLELTEALTLSGSRLEDLYWEEQLKQLIGKLYKSRKNRHVETALDQLIPNKMQAYEVLVELAETFSESTEIHDKADYDVLLVSAPILIWTRYQLPLPTPLQHKDFDLIEAAFREHIAAPQACVALLPQVISFEQMPQSFQDTARLTQQLGKQAVTGEVKPIEITPLAHTEGMLADARFIIAAIAVPKGQPVFHWQTPSAPAVQSRAQSLQNWQHSIEPCFNRLFAGCTIDYQQPEAFFVSSREADRRIRPLALKAAAIWLQNAANLNGSDIRATIVGCGESMIEEYRVGFTTRQSNQVIYGCVWPILSKEEANLNNEGLPDIPDHIAEQLAEVGIKEVKRLNGLAQGEICDDCGAPFFPNTLGEMMHPELPEEIDLEPRHFH</sequence>
<dbReference type="OrthoDB" id="5291868at2"/>
<dbReference type="RefSeq" id="WP_114421889.1">
    <property type="nucleotide sequence ID" value="NZ_NQYH01000010.1"/>
</dbReference>
<comment type="caution">
    <text evidence="1">The sequence shown here is derived from an EMBL/GenBank/DDBJ whole genome shotgun (WGS) entry which is preliminary data.</text>
</comment>
<proteinExistence type="predicted"/>